<sequence length="289" mass="34268">MSFRKRTKPNKANAITVYTRVKEHVFRVESGLLFCNYWDFLWNGDISRHRVYEKMLSRSFKTSHVSDNSCAMPSTYIKSYRRNSERFTTIFTIKDFFIKIKESFVKSPAQRNWCEYEEESQNNETIKTIHTTLQNLRDIRIIKIYTYFISIYAKEFVQNLDFFFQQQNKPVFLFVEGLLQQLTAFIESNITATYFWSEIENIICQHFFNPTDFYPIFQQAFQVAHNKFSAYIPNHPACSLFSACQVFNPQYIYLGDIQRRDVCHYSAIVELDNPSDGLLCEGNILWVGI</sequence>
<dbReference type="OrthoDB" id="2439535at2759"/>
<dbReference type="STRING" id="658196.A0A397SPX9"/>
<reference evidence="1 2" key="1">
    <citation type="submission" date="2018-06" db="EMBL/GenBank/DDBJ databases">
        <title>Comparative genomics reveals the genomic features of Rhizophagus irregularis, R. cerebriforme, R. diaphanum and Gigaspora rosea, and their symbiotic lifestyle signature.</title>
        <authorList>
            <person name="Morin E."/>
            <person name="San Clemente H."/>
            <person name="Chen E.C.H."/>
            <person name="De La Providencia I."/>
            <person name="Hainaut M."/>
            <person name="Kuo A."/>
            <person name="Kohler A."/>
            <person name="Murat C."/>
            <person name="Tang N."/>
            <person name="Roy S."/>
            <person name="Loubradou J."/>
            <person name="Henrissat B."/>
            <person name="Grigoriev I.V."/>
            <person name="Corradi N."/>
            <person name="Roux C."/>
            <person name="Martin F.M."/>
        </authorList>
    </citation>
    <scope>NUCLEOTIDE SEQUENCE [LARGE SCALE GENOMIC DNA]</scope>
    <source>
        <strain evidence="1 2">DAOM 227022</strain>
    </source>
</reference>
<proteinExistence type="predicted"/>
<name>A0A397SPX9_9GLOM</name>
<dbReference type="Proteomes" id="UP000265703">
    <property type="component" value="Unassembled WGS sequence"/>
</dbReference>
<protein>
    <submittedName>
        <fullName evidence="1">Uncharacterized protein</fullName>
    </submittedName>
</protein>
<accession>A0A397SPX9</accession>
<organism evidence="1 2">
    <name type="scientific">Glomus cerebriforme</name>
    <dbReference type="NCBI Taxonomy" id="658196"/>
    <lineage>
        <taxon>Eukaryota</taxon>
        <taxon>Fungi</taxon>
        <taxon>Fungi incertae sedis</taxon>
        <taxon>Mucoromycota</taxon>
        <taxon>Glomeromycotina</taxon>
        <taxon>Glomeromycetes</taxon>
        <taxon>Glomerales</taxon>
        <taxon>Glomeraceae</taxon>
        <taxon>Glomus</taxon>
    </lineage>
</organism>
<dbReference type="AlphaFoldDB" id="A0A397SPX9"/>
<evidence type="ECO:0000313" key="1">
    <source>
        <dbReference type="EMBL" id="RIA84901.1"/>
    </source>
</evidence>
<evidence type="ECO:0000313" key="2">
    <source>
        <dbReference type="Proteomes" id="UP000265703"/>
    </source>
</evidence>
<gene>
    <name evidence="1" type="ORF">C1645_741984</name>
</gene>
<dbReference type="EMBL" id="QKYT01000461">
    <property type="protein sequence ID" value="RIA84901.1"/>
    <property type="molecule type" value="Genomic_DNA"/>
</dbReference>
<comment type="caution">
    <text evidence="1">The sequence shown here is derived from an EMBL/GenBank/DDBJ whole genome shotgun (WGS) entry which is preliminary data.</text>
</comment>
<keyword evidence="2" id="KW-1185">Reference proteome</keyword>